<dbReference type="Proteomes" id="UP000085678">
    <property type="component" value="Unplaced"/>
</dbReference>
<proteinExistence type="predicted"/>
<keyword evidence="3" id="KW-1185">Reference proteome</keyword>
<dbReference type="OrthoDB" id="6128751at2759"/>
<gene>
    <name evidence="4" type="primary">LOC106171034</name>
</gene>
<dbReference type="GeneID" id="106171034"/>
<organism evidence="3 4">
    <name type="scientific">Lingula anatina</name>
    <name type="common">Brachiopod</name>
    <name type="synonym">Lingula unguis</name>
    <dbReference type="NCBI Taxonomy" id="7574"/>
    <lineage>
        <taxon>Eukaryota</taxon>
        <taxon>Metazoa</taxon>
        <taxon>Spiralia</taxon>
        <taxon>Lophotrochozoa</taxon>
        <taxon>Brachiopoda</taxon>
        <taxon>Linguliformea</taxon>
        <taxon>Lingulata</taxon>
        <taxon>Lingulida</taxon>
        <taxon>Linguloidea</taxon>
        <taxon>Lingulidae</taxon>
        <taxon>Lingula</taxon>
    </lineage>
</organism>
<feature type="compositionally biased region" description="Low complexity" evidence="2">
    <location>
        <begin position="32"/>
        <end position="41"/>
    </location>
</feature>
<feature type="region of interest" description="Disordered" evidence="2">
    <location>
        <begin position="1"/>
        <end position="66"/>
    </location>
</feature>
<accession>A0A1S3J8E1</accession>
<feature type="compositionally biased region" description="Basic and acidic residues" evidence="2">
    <location>
        <begin position="51"/>
        <end position="66"/>
    </location>
</feature>
<evidence type="ECO:0000256" key="2">
    <source>
        <dbReference type="SAM" id="MobiDB-lite"/>
    </source>
</evidence>
<keyword evidence="1" id="KW-0175">Coiled coil</keyword>
<feature type="compositionally biased region" description="Acidic residues" evidence="2">
    <location>
        <begin position="19"/>
        <end position="28"/>
    </location>
</feature>
<sequence length="309" mass="35952">MNQFRSTFLQEDVYFSDHETDEDQEIEEDRQSTSSPTVSTSAANRRSGQKRNHEETDMDSPSDRKSLRGMIEIVFKQQEEILKRLKTIETKEEERRGGGEEKVVVPPNVRMAVRDGYGDGLKRGLKWTFDQQKPHDAENHPMTEHIITFVRGWAGNAEASEEVVKCAIKRYFITKKQEDGLKKQNQLEVQRQKRVKYERKKEKAKRRMKALQILSAQGWQSEVRRAQIRSAIEIKYTSSDEECDDGFITHPPSWQSDKFAQVKRALDRCFVDNCSHKSRRLLQNRKIGAVHVKSAPNCPEDVSWIVKKD</sequence>
<dbReference type="KEGG" id="lak:106171034"/>
<dbReference type="InParanoid" id="A0A1S3J8E1"/>
<feature type="coiled-coil region" evidence="1">
    <location>
        <begin position="187"/>
        <end position="214"/>
    </location>
</feature>
<dbReference type="AlphaFoldDB" id="A0A1S3J8E1"/>
<reference evidence="4" key="1">
    <citation type="submission" date="2025-08" db="UniProtKB">
        <authorList>
            <consortium name="RefSeq"/>
        </authorList>
    </citation>
    <scope>IDENTIFICATION</scope>
    <source>
        <tissue evidence="4">Gonads</tissue>
    </source>
</reference>
<evidence type="ECO:0000313" key="3">
    <source>
        <dbReference type="Proteomes" id="UP000085678"/>
    </source>
</evidence>
<name>A0A1S3J8E1_LINAN</name>
<evidence type="ECO:0000256" key="1">
    <source>
        <dbReference type="SAM" id="Coils"/>
    </source>
</evidence>
<dbReference type="RefSeq" id="XP_013406578.1">
    <property type="nucleotide sequence ID" value="XM_013551124.1"/>
</dbReference>
<evidence type="ECO:0000313" key="4">
    <source>
        <dbReference type="RefSeq" id="XP_013406578.1"/>
    </source>
</evidence>
<protein>
    <submittedName>
        <fullName evidence="4">Uncharacterized protein LOC106171034</fullName>
    </submittedName>
</protein>